<name>A0AAU9I9F5_9CILI</name>
<reference evidence="1" key="1">
    <citation type="submission" date="2021-09" db="EMBL/GenBank/DDBJ databases">
        <authorList>
            <consortium name="AG Swart"/>
            <person name="Singh M."/>
            <person name="Singh A."/>
            <person name="Seah K."/>
            <person name="Emmerich C."/>
        </authorList>
    </citation>
    <scope>NUCLEOTIDE SEQUENCE</scope>
    <source>
        <strain evidence="1">ATCC30299</strain>
    </source>
</reference>
<proteinExistence type="predicted"/>
<dbReference type="EMBL" id="CAJZBQ010000001">
    <property type="protein sequence ID" value="CAG9310182.1"/>
    <property type="molecule type" value="Genomic_DNA"/>
</dbReference>
<evidence type="ECO:0000313" key="1">
    <source>
        <dbReference type="EMBL" id="CAG9310182.1"/>
    </source>
</evidence>
<sequence>MGPARWRKHDNVKLALQGWEIEEKFRQMVGKGKEVELKRIDLAIKRFHKKVLVARAKENQRNEDEIKETEKR</sequence>
<gene>
    <name evidence="1" type="ORF">BSTOLATCC_MIC391</name>
</gene>
<dbReference type="Proteomes" id="UP001162131">
    <property type="component" value="Unassembled WGS sequence"/>
</dbReference>
<protein>
    <submittedName>
        <fullName evidence="1">Uncharacterized protein</fullName>
    </submittedName>
</protein>
<keyword evidence="2" id="KW-1185">Reference proteome</keyword>
<accession>A0AAU9I9F5</accession>
<dbReference type="AlphaFoldDB" id="A0AAU9I9F5"/>
<organism evidence="1 2">
    <name type="scientific">Blepharisma stoltei</name>
    <dbReference type="NCBI Taxonomy" id="1481888"/>
    <lineage>
        <taxon>Eukaryota</taxon>
        <taxon>Sar</taxon>
        <taxon>Alveolata</taxon>
        <taxon>Ciliophora</taxon>
        <taxon>Postciliodesmatophora</taxon>
        <taxon>Heterotrichea</taxon>
        <taxon>Heterotrichida</taxon>
        <taxon>Blepharismidae</taxon>
        <taxon>Blepharisma</taxon>
    </lineage>
</organism>
<evidence type="ECO:0000313" key="2">
    <source>
        <dbReference type="Proteomes" id="UP001162131"/>
    </source>
</evidence>
<comment type="caution">
    <text evidence="1">The sequence shown here is derived from an EMBL/GenBank/DDBJ whole genome shotgun (WGS) entry which is preliminary data.</text>
</comment>